<dbReference type="InterPro" id="IPR011041">
    <property type="entry name" value="Quinoprot_gluc/sorb_DH_b-prop"/>
</dbReference>
<dbReference type="OrthoDB" id="9770043at2"/>
<dbReference type="Proteomes" id="UP000003111">
    <property type="component" value="Unassembled WGS sequence"/>
</dbReference>
<feature type="domain" description="Glucose/Sorbosone dehydrogenase" evidence="2">
    <location>
        <begin position="58"/>
        <end position="354"/>
    </location>
</feature>
<dbReference type="RefSeq" id="WP_007077975.1">
    <property type="nucleotide sequence ID" value="NZ_CM001024.1"/>
</dbReference>
<keyword evidence="4" id="KW-1185">Reference proteome</keyword>
<dbReference type="AlphaFoldDB" id="E2SAG3"/>
<dbReference type="EMBL" id="ACLF03000003">
    <property type="protein sequence ID" value="EFQ84237.1"/>
    <property type="molecule type" value="Genomic_DNA"/>
</dbReference>
<dbReference type="Pfam" id="PF07995">
    <property type="entry name" value="GSDH"/>
    <property type="match status" value="1"/>
</dbReference>
<reference evidence="3" key="1">
    <citation type="submission" date="2010-08" db="EMBL/GenBank/DDBJ databases">
        <authorList>
            <person name="Muzny D."/>
            <person name="Qin X."/>
            <person name="Buhay C."/>
            <person name="Dugan-Rocha S."/>
            <person name="Ding Y."/>
            <person name="Chen G."/>
            <person name="Hawes A."/>
            <person name="Holder M."/>
            <person name="Jhangiani S."/>
            <person name="Johnson A."/>
            <person name="Khan Z."/>
            <person name="Li Z."/>
            <person name="Liu W."/>
            <person name="Liu X."/>
            <person name="Perez L."/>
            <person name="Shen H."/>
            <person name="Wang Q."/>
            <person name="Watt J."/>
            <person name="Xi L."/>
            <person name="Xin Y."/>
            <person name="Zhou J."/>
            <person name="Deng J."/>
            <person name="Jiang H."/>
            <person name="Liu Y."/>
            <person name="Qu J."/>
            <person name="Song X.-Z."/>
            <person name="Zhang L."/>
            <person name="Villasana D."/>
            <person name="Johnson A."/>
            <person name="Liu J."/>
            <person name="Liyanage D."/>
            <person name="Lorensuhewa L."/>
            <person name="Robinson T."/>
            <person name="Song A."/>
            <person name="Song B.-B."/>
            <person name="Dinh H."/>
            <person name="Thornton R."/>
            <person name="Coyle M."/>
            <person name="Francisco L."/>
            <person name="Jackson L."/>
            <person name="Javaid M."/>
            <person name="Korchina V."/>
            <person name="Kovar C."/>
            <person name="Mata R."/>
            <person name="Mathew T."/>
            <person name="Ngo R."/>
            <person name="Nguyen L."/>
            <person name="Nguyen N."/>
            <person name="Okwuonu G."/>
            <person name="Ongeri F."/>
            <person name="Pham C."/>
            <person name="Simmons D."/>
            <person name="Wilczek-Boney K."/>
            <person name="Hale W."/>
            <person name="Jakkamsetti A."/>
            <person name="Pham P."/>
            <person name="Ruth R."/>
            <person name="San Lucas F."/>
            <person name="Warren J."/>
            <person name="Zhang J."/>
            <person name="Zhao Z."/>
            <person name="Zhou C."/>
            <person name="Zhu D."/>
            <person name="Lee S."/>
            <person name="Bess C."/>
            <person name="Blankenburg K."/>
            <person name="Forbes L."/>
            <person name="Fu Q."/>
            <person name="Gubbala S."/>
            <person name="Hirani K."/>
            <person name="Jayaseelan J.C."/>
            <person name="Lara F."/>
            <person name="Munidasa M."/>
            <person name="Palculict T."/>
            <person name="Patil S."/>
            <person name="Pu L.-L."/>
            <person name="Saada N."/>
            <person name="Tang L."/>
            <person name="Weissenberger G."/>
            <person name="Zhu Y."/>
            <person name="Hemphill L."/>
            <person name="Shang Y."/>
            <person name="Youmans B."/>
            <person name="Ayvaz T."/>
            <person name="Ross M."/>
            <person name="Santibanez J."/>
            <person name="Aqrawi P."/>
            <person name="Gross S."/>
            <person name="Joshi V."/>
            <person name="Fowler G."/>
            <person name="Nazareth L."/>
            <person name="Reid J."/>
            <person name="Worley K."/>
            <person name="Petrosino J."/>
            <person name="Highlander S."/>
            <person name="Gibbs R."/>
        </authorList>
    </citation>
    <scope>NUCLEOTIDE SEQUENCE [LARGE SCALE GENOMIC DNA]</scope>
    <source>
        <strain evidence="3">DSM 15272</strain>
    </source>
</reference>
<protein>
    <submittedName>
        <fullName evidence="3">Glucose/Sorbosone dehydrogenase</fullName>
    </submittedName>
</protein>
<dbReference type="InterPro" id="IPR012938">
    <property type="entry name" value="Glc/Sorbosone_DH"/>
</dbReference>
<evidence type="ECO:0000259" key="2">
    <source>
        <dbReference type="Pfam" id="PF07995"/>
    </source>
</evidence>
<dbReference type="PANTHER" id="PTHR19328">
    <property type="entry name" value="HEDGEHOG-INTERACTING PROTEIN"/>
    <property type="match status" value="1"/>
</dbReference>
<dbReference type="PROSITE" id="PS51257">
    <property type="entry name" value="PROKAR_LIPOPROTEIN"/>
    <property type="match status" value="1"/>
</dbReference>
<dbReference type="STRING" id="585531.HMPREF0063_10953"/>
<dbReference type="HOGENOM" id="CLU_012253_0_0_11"/>
<evidence type="ECO:0000313" key="4">
    <source>
        <dbReference type="Proteomes" id="UP000003111"/>
    </source>
</evidence>
<sequence length="369" mass="37832">MIERRTLITGGLGLVALAACGGGEDAPSPGAFSSDVPTTPTTEPPIDPRIAGTVASGLNVPWGIAFTAGGAAFVSQRDTGVIVRIDGESEGAAVEPVGEVPGVALTPGSGEGGLLGLAVDPADDDVLFAYFTTAQDNRIVRFDLSGGTLGSPTPILTGIPKANTHGGGRLLFDADGHLLVASGDAQQAPQAQNPDSPLGKILRIDTEGRPAPGNPDGTAVWSLGHRNVQGLAFDADGRLWVSEFGQNTFDELNLIRPGGNYGWPEVEGTGGTGDQIDPAVTWATEDCSPAGLGITRSTAFVAALRGRCVWAVPLQGELAGEPQRLFAGELGRVRNATVTPGGDLWISTSNTDGRGDPSGEDDRILRVTL</sequence>
<accession>E2SAG3</accession>
<name>E2SAG3_9ACTN</name>
<dbReference type="Gene3D" id="2.120.10.30">
    <property type="entry name" value="TolB, C-terminal domain"/>
    <property type="match status" value="1"/>
</dbReference>
<dbReference type="InterPro" id="IPR011042">
    <property type="entry name" value="6-blade_b-propeller_TolB-like"/>
</dbReference>
<evidence type="ECO:0000256" key="1">
    <source>
        <dbReference type="SAM" id="MobiDB-lite"/>
    </source>
</evidence>
<feature type="region of interest" description="Disordered" evidence="1">
    <location>
        <begin position="26"/>
        <end position="46"/>
    </location>
</feature>
<dbReference type="SUPFAM" id="SSF50952">
    <property type="entry name" value="Soluble quinoprotein glucose dehydrogenase"/>
    <property type="match status" value="1"/>
</dbReference>
<gene>
    <name evidence="3" type="ORF">HMPREF0063_10953</name>
</gene>
<comment type="caution">
    <text evidence="3">The sequence shown here is derived from an EMBL/GenBank/DDBJ whole genome shotgun (WGS) entry which is preliminary data.</text>
</comment>
<organism evidence="3 4">
    <name type="scientific">Aeromicrobium marinum DSM 15272</name>
    <dbReference type="NCBI Taxonomy" id="585531"/>
    <lineage>
        <taxon>Bacteria</taxon>
        <taxon>Bacillati</taxon>
        <taxon>Actinomycetota</taxon>
        <taxon>Actinomycetes</taxon>
        <taxon>Propionibacteriales</taxon>
        <taxon>Nocardioidaceae</taxon>
        <taxon>Aeromicrobium</taxon>
    </lineage>
</organism>
<dbReference type="PANTHER" id="PTHR19328:SF13">
    <property type="entry name" value="HIPL1 PROTEIN"/>
    <property type="match status" value="1"/>
</dbReference>
<evidence type="ECO:0000313" key="3">
    <source>
        <dbReference type="EMBL" id="EFQ84237.1"/>
    </source>
</evidence>
<dbReference type="eggNOG" id="COG2133">
    <property type="taxonomic scope" value="Bacteria"/>
</dbReference>
<proteinExistence type="predicted"/>